<evidence type="ECO:0000313" key="2">
    <source>
        <dbReference type="EMBL" id="NHR06799.1"/>
    </source>
</evidence>
<name>A0ABX0L558_9NEIS</name>
<accession>A0ABX0L558</accession>
<dbReference type="Proteomes" id="UP001515641">
    <property type="component" value="Unassembled WGS sequence"/>
</dbReference>
<feature type="chain" id="PRO_5046246098" evidence="1">
    <location>
        <begin position="25"/>
        <end position="179"/>
    </location>
</feature>
<keyword evidence="1" id="KW-0732">Signal</keyword>
<evidence type="ECO:0000313" key="3">
    <source>
        <dbReference type="Proteomes" id="UP001515641"/>
    </source>
</evidence>
<evidence type="ECO:0000256" key="1">
    <source>
        <dbReference type="SAM" id="SignalP"/>
    </source>
</evidence>
<dbReference type="EMBL" id="JAAOMA010000024">
    <property type="protein sequence ID" value="NHR06799.1"/>
    <property type="molecule type" value="Genomic_DNA"/>
</dbReference>
<feature type="signal peptide" evidence="1">
    <location>
        <begin position="1"/>
        <end position="24"/>
    </location>
</feature>
<proteinExistence type="predicted"/>
<dbReference type="RefSeq" id="WP_166452721.1">
    <property type="nucleotide sequence ID" value="NZ_JAAOMA010000024.1"/>
</dbReference>
<sequence>MHTNSLSSFLSGIALCTLALTATASSLYQGVITARNAGAGKTCFSVDSYRSANKSIAIPAKGLVLTSITVYTTTTDGAQAIWQVDAASRNEAELYKVKSAECLAYGETIPGKYTVEQAPKSFPNSSPLEVVTTYWHPSGAANGLTLGGTFCSTANGVIAASEDGSCPGQSASKKKTKSF</sequence>
<comment type="caution">
    <text evidence="2">The sequence shown here is derived from an EMBL/GenBank/DDBJ whole genome shotgun (WGS) entry which is preliminary data.</text>
</comment>
<gene>
    <name evidence="2" type="ORF">HA052_16545</name>
</gene>
<keyword evidence="3" id="KW-1185">Reference proteome</keyword>
<reference evidence="2 3" key="1">
    <citation type="submission" date="2020-03" db="EMBL/GenBank/DDBJ databases">
        <title>Draft genome sequence of environmentally isolated cultures.</title>
        <authorList>
            <person name="Wilson H.S."/>
            <person name="De Leon M.E."/>
        </authorList>
    </citation>
    <scope>NUCLEOTIDE SEQUENCE [LARGE SCALE GENOMIC DNA]</scope>
    <source>
        <strain evidence="2 3">HSC-31F16</strain>
    </source>
</reference>
<protein>
    <submittedName>
        <fullName evidence="2">Uncharacterized protein</fullName>
    </submittedName>
</protein>
<organism evidence="2 3">
    <name type="scientific">Chromobacterium fluminis</name>
    <dbReference type="NCBI Taxonomy" id="3044269"/>
    <lineage>
        <taxon>Bacteria</taxon>
        <taxon>Pseudomonadati</taxon>
        <taxon>Pseudomonadota</taxon>
        <taxon>Betaproteobacteria</taxon>
        <taxon>Neisseriales</taxon>
        <taxon>Chromobacteriaceae</taxon>
        <taxon>Chromobacterium</taxon>
    </lineage>
</organism>